<dbReference type="InterPro" id="IPR016197">
    <property type="entry name" value="Chromo-like_dom_sf"/>
</dbReference>
<accession>A0AAE0C922</accession>
<dbReference type="InterPro" id="IPR000953">
    <property type="entry name" value="Chromo/chromo_shadow_dom"/>
</dbReference>
<dbReference type="EMBL" id="LGRX02026958">
    <property type="protein sequence ID" value="KAK3250023.1"/>
    <property type="molecule type" value="Genomic_DNA"/>
</dbReference>
<dbReference type="InterPro" id="IPR023780">
    <property type="entry name" value="Chromo_domain"/>
</dbReference>
<organism evidence="3 4">
    <name type="scientific">Cymbomonas tetramitiformis</name>
    <dbReference type="NCBI Taxonomy" id="36881"/>
    <lineage>
        <taxon>Eukaryota</taxon>
        <taxon>Viridiplantae</taxon>
        <taxon>Chlorophyta</taxon>
        <taxon>Pyramimonadophyceae</taxon>
        <taxon>Pyramimonadales</taxon>
        <taxon>Pyramimonadaceae</taxon>
        <taxon>Cymbomonas</taxon>
    </lineage>
</organism>
<dbReference type="SUPFAM" id="SSF54160">
    <property type="entry name" value="Chromo domain-like"/>
    <property type="match status" value="1"/>
</dbReference>
<comment type="caution">
    <text evidence="3">The sequence shown here is derived from an EMBL/GenBank/DDBJ whole genome shotgun (WGS) entry which is preliminary data.</text>
</comment>
<sequence>MGARKRSAPSSRKSEAVKPKAQGKGTLKSTHRYAYVPAGSDDTEYHVREIISERGCGKHTQWLIGWVVGSEVPKFNTWEPIENLAGCEADIAAFRERAKTERAPKEAEAVERRR</sequence>
<keyword evidence="4" id="KW-1185">Reference proteome</keyword>
<reference evidence="3 4" key="1">
    <citation type="journal article" date="2015" name="Genome Biol. Evol.">
        <title>Comparative Genomics of a Bacterivorous Green Alga Reveals Evolutionary Causalities and Consequences of Phago-Mixotrophic Mode of Nutrition.</title>
        <authorList>
            <person name="Burns J.A."/>
            <person name="Paasch A."/>
            <person name="Narechania A."/>
            <person name="Kim E."/>
        </authorList>
    </citation>
    <scope>NUCLEOTIDE SEQUENCE [LARGE SCALE GENOMIC DNA]</scope>
    <source>
        <strain evidence="3 4">PLY_AMNH</strain>
    </source>
</reference>
<proteinExistence type="predicted"/>
<dbReference type="Gene3D" id="2.40.50.40">
    <property type="match status" value="1"/>
</dbReference>
<dbReference type="AlphaFoldDB" id="A0AAE0C922"/>
<feature type="domain" description="Chromo" evidence="2">
    <location>
        <begin position="45"/>
        <end position="106"/>
    </location>
</feature>
<gene>
    <name evidence="3" type="ORF">CYMTET_40590</name>
</gene>
<dbReference type="PROSITE" id="PS50013">
    <property type="entry name" value="CHROMO_2"/>
    <property type="match status" value="1"/>
</dbReference>
<dbReference type="Proteomes" id="UP001190700">
    <property type="component" value="Unassembled WGS sequence"/>
</dbReference>
<evidence type="ECO:0000256" key="1">
    <source>
        <dbReference type="SAM" id="MobiDB-lite"/>
    </source>
</evidence>
<feature type="region of interest" description="Disordered" evidence="1">
    <location>
        <begin position="1"/>
        <end position="30"/>
    </location>
</feature>
<evidence type="ECO:0000313" key="3">
    <source>
        <dbReference type="EMBL" id="KAK3250023.1"/>
    </source>
</evidence>
<dbReference type="Pfam" id="PF00385">
    <property type="entry name" value="Chromo"/>
    <property type="match status" value="1"/>
</dbReference>
<name>A0AAE0C922_9CHLO</name>
<dbReference type="CDD" id="cd00024">
    <property type="entry name" value="CD_CSD"/>
    <property type="match status" value="1"/>
</dbReference>
<evidence type="ECO:0000313" key="4">
    <source>
        <dbReference type="Proteomes" id="UP001190700"/>
    </source>
</evidence>
<evidence type="ECO:0000259" key="2">
    <source>
        <dbReference type="PROSITE" id="PS50013"/>
    </source>
</evidence>
<protein>
    <recommendedName>
        <fullName evidence="2">Chromo domain-containing protein</fullName>
    </recommendedName>
</protein>